<accession>A0ACD2HGT5</accession>
<gene>
    <name evidence="1" type="ORF">CWI82_08640</name>
</gene>
<comment type="caution">
    <text evidence="1">The sequence shown here is derived from an EMBL/GenBank/DDBJ whole genome shotgun (WGS) entry which is preliminary data.</text>
</comment>
<keyword evidence="2" id="KW-1185">Reference proteome</keyword>
<protein>
    <submittedName>
        <fullName evidence="1">Integrase</fullName>
    </submittedName>
</protein>
<dbReference type="Proteomes" id="UP000293092">
    <property type="component" value="Unassembled WGS sequence"/>
</dbReference>
<reference evidence="1" key="1">
    <citation type="submission" date="2017-11" db="EMBL/GenBank/DDBJ databases">
        <title>Comparative genomic and phylogenomic analyses of the family Idiomarinaceae.</title>
        <authorList>
            <person name="Liu Y."/>
            <person name="Shao Z."/>
        </authorList>
    </citation>
    <scope>NUCLEOTIDE SEQUENCE</scope>
    <source>
        <strain evidence="1">PIN1</strain>
    </source>
</reference>
<proteinExistence type="predicted"/>
<evidence type="ECO:0000313" key="2">
    <source>
        <dbReference type="Proteomes" id="UP000293092"/>
    </source>
</evidence>
<evidence type="ECO:0000313" key="1">
    <source>
        <dbReference type="EMBL" id="RZQ55442.1"/>
    </source>
</evidence>
<dbReference type="EMBL" id="PIQJ01000002">
    <property type="protein sequence ID" value="RZQ55442.1"/>
    <property type="molecule type" value="Genomic_DNA"/>
</dbReference>
<sequence length="423" mass="48582">MPSRNSTNDTKHLKLRGNVWWYQRRVPKSLQHIYKGDSFISFSLNTGDIRLAKSKRDQFNGELASKQMSGANPDAARFRHIVRHLQADKQDNPYEWDEPYDVREIERAGDIVFVDAYTTVNGANDKSAHYDISLREALHNWEVKHGVNKSLETQRKVPNTVKLFLNFLEVQDVSLQSVSRRDVYDFIEYLAQHYAKNTVSGHISRLKVVWELAKDRCDVTGDNPFHGHTMAGTSETKKYELFTPTELQALCKSLDETSRDRRLIFLLGLFTGARLSEICNIKAGNIQQAGEHYYYHIEKGKTKDATRNVPIPSELVADMLALREGLAENDLLFSVDSKTYSRWFSVLKSSVVDDSRKVFHSLRVGFSTALKRCDVHERYAAEILGHKRGETMSYGYYARENELALLARQCDKAVSYIQSTWLL</sequence>
<name>A0ACD2HGT5_9GAMM</name>
<organism evidence="1 2">
    <name type="scientific">Pseudidiomarina tainanensis</name>
    <dbReference type="NCBI Taxonomy" id="502365"/>
    <lineage>
        <taxon>Bacteria</taxon>
        <taxon>Pseudomonadati</taxon>
        <taxon>Pseudomonadota</taxon>
        <taxon>Gammaproteobacteria</taxon>
        <taxon>Alteromonadales</taxon>
        <taxon>Idiomarinaceae</taxon>
        <taxon>Pseudidiomarina</taxon>
    </lineage>
</organism>